<accession>A0AAP4D032</accession>
<protein>
    <submittedName>
        <fullName evidence="1">AbrB/MazE/SpoVT family DNA-binding domain-containing protein</fullName>
    </submittedName>
</protein>
<name>A0AAP4D032_9ENTR</name>
<gene>
    <name evidence="1" type="ORF">QQF32_00130</name>
</gene>
<evidence type="ECO:0000313" key="1">
    <source>
        <dbReference type="EMBL" id="MDK9361634.1"/>
    </source>
</evidence>
<dbReference type="Proteomes" id="UP001223214">
    <property type="component" value="Unassembled WGS sequence"/>
</dbReference>
<organism evidence="1 2">
    <name type="scientific">Lelliottia wanjuensis</name>
    <dbReference type="NCBI Taxonomy" id="3050585"/>
    <lineage>
        <taxon>Bacteria</taxon>
        <taxon>Pseudomonadati</taxon>
        <taxon>Pseudomonadota</taxon>
        <taxon>Gammaproteobacteria</taxon>
        <taxon>Enterobacterales</taxon>
        <taxon>Enterobacteriaceae</taxon>
        <taxon>Lelliottia</taxon>
    </lineage>
</organism>
<dbReference type="GO" id="GO:0003677">
    <property type="term" value="F:DNA binding"/>
    <property type="evidence" value="ECO:0007669"/>
    <property type="project" value="UniProtKB-KW"/>
</dbReference>
<evidence type="ECO:0000313" key="2">
    <source>
        <dbReference type="Proteomes" id="UP001223214"/>
    </source>
</evidence>
<keyword evidence="2" id="KW-1185">Reference proteome</keyword>
<sequence>MERTVKIFKKGRRQAVRLPADFEFDTDSVYIRRDEYGNVVLSVKNHREYHRDIFLNLLKLTDVPESFLSKEERNQGFADRDPFEGM</sequence>
<keyword evidence="1" id="KW-0238">DNA-binding</keyword>
<proteinExistence type="predicted"/>
<dbReference type="EMBL" id="JASSOM010000001">
    <property type="protein sequence ID" value="MDK9361634.1"/>
    <property type="molecule type" value="Genomic_DNA"/>
</dbReference>
<reference evidence="1 2" key="1">
    <citation type="submission" date="2023-06" db="EMBL/GenBank/DDBJ databases">
        <title>Identification and characterization of antibiotic-resistant Gram-negative bacteria.</title>
        <authorList>
            <person name="Cho G.-S."/>
            <person name="Lee J."/>
            <person name="Tai E."/>
            <person name="Jeong S."/>
            <person name="Kim I."/>
            <person name="Kim B.-E."/>
            <person name="Jeong M.-I."/>
            <person name="Oh K.-K."/>
            <person name="Franz C.M.A.P."/>
        </authorList>
    </citation>
    <scope>NUCLEOTIDE SEQUENCE [LARGE SCALE GENOMIC DNA]</scope>
    <source>
        <strain evidence="1 2">V106_12</strain>
    </source>
</reference>
<dbReference type="Gene3D" id="2.10.260.10">
    <property type="match status" value="1"/>
</dbReference>
<dbReference type="AlphaFoldDB" id="A0AAP4D032"/>
<dbReference type="SUPFAM" id="SSF89447">
    <property type="entry name" value="AbrB/MazE/MraZ-like"/>
    <property type="match status" value="1"/>
</dbReference>
<dbReference type="InterPro" id="IPR037914">
    <property type="entry name" value="SpoVT-AbrB_sf"/>
</dbReference>
<comment type="caution">
    <text evidence="1">The sequence shown here is derived from an EMBL/GenBank/DDBJ whole genome shotgun (WGS) entry which is preliminary data.</text>
</comment>